<gene>
    <name evidence="1" type="ORF">Sspor_02600</name>
</gene>
<evidence type="ECO:0008006" key="3">
    <source>
        <dbReference type="Google" id="ProtNLM"/>
    </source>
</evidence>
<reference evidence="2" key="1">
    <citation type="submission" date="2023-07" db="EMBL/GenBank/DDBJ databases">
        <title>Whole genome shotgun sequence of Streptomyces spororaveus NBRC 15456.</title>
        <authorList>
            <person name="Komaki H."/>
            <person name="Tamura T."/>
        </authorList>
    </citation>
    <scope>NUCLEOTIDE SEQUENCE [LARGE SCALE GENOMIC DNA]</scope>
    <source>
        <strain evidence="2">NBRC 15456</strain>
    </source>
</reference>
<evidence type="ECO:0000313" key="2">
    <source>
        <dbReference type="Proteomes" id="UP000608522"/>
    </source>
</evidence>
<evidence type="ECO:0000313" key="1">
    <source>
        <dbReference type="EMBL" id="GHI74699.1"/>
    </source>
</evidence>
<comment type="caution">
    <text evidence="1">The sequence shown here is derived from an EMBL/GenBank/DDBJ whole genome shotgun (WGS) entry which is preliminary data.</text>
</comment>
<name>A0ABQ3T2T8_9ACTN</name>
<dbReference type="EMBL" id="BNED01000003">
    <property type="protein sequence ID" value="GHI74699.1"/>
    <property type="molecule type" value="Genomic_DNA"/>
</dbReference>
<dbReference type="Proteomes" id="UP000608522">
    <property type="component" value="Unassembled WGS sequence"/>
</dbReference>
<keyword evidence="2" id="KW-1185">Reference proteome</keyword>
<dbReference type="RefSeq" id="WP_202197296.1">
    <property type="nucleotide sequence ID" value="NZ_BAAATO010000067.1"/>
</dbReference>
<sequence>MTVQLLLVRPPARTAAGPGTASAACASIGSTGGLSITTASLTACASPFQGPTDQPETTTRA</sequence>
<proteinExistence type="predicted"/>
<protein>
    <recommendedName>
        <fullName evidence="3">Lipoprotein</fullName>
    </recommendedName>
</protein>
<accession>A0ABQ3T2T8</accession>
<organism evidence="1 2">
    <name type="scientific">Streptomyces spororaveus</name>
    <dbReference type="NCBI Taxonomy" id="284039"/>
    <lineage>
        <taxon>Bacteria</taxon>
        <taxon>Bacillati</taxon>
        <taxon>Actinomycetota</taxon>
        <taxon>Actinomycetes</taxon>
        <taxon>Kitasatosporales</taxon>
        <taxon>Streptomycetaceae</taxon>
        <taxon>Streptomyces</taxon>
    </lineage>
</organism>